<feature type="compositionally biased region" description="Basic and acidic residues" evidence="1">
    <location>
        <begin position="53"/>
        <end position="64"/>
    </location>
</feature>
<accession>A0ABT9I9X9</accession>
<evidence type="ECO:0000313" key="2">
    <source>
        <dbReference type="EMBL" id="MDP5182375.1"/>
    </source>
</evidence>
<dbReference type="InterPro" id="IPR024524">
    <property type="entry name" value="DUF3800"/>
</dbReference>
<dbReference type="RefSeq" id="WP_305999067.1">
    <property type="nucleotide sequence ID" value="NZ_JASNFN010000004.1"/>
</dbReference>
<organism evidence="2 3">
    <name type="scientific">Blastococcus carthaginiensis</name>
    <dbReference type="NCBI Taxonomy" id="3050034"/>
    <lineage>
        <taxon>Bacteria</taxon>
        <taxon>Bacillati</taxon>
        <taxon>Actinomycetota</taxon>
        <taxon>Actinomycetes</taxon>
        <taxon>Geodermatophilales</taxon>
        <taxon>Geodermatophilaceae</taxon>
        <taxon>Blastococcus</taxon>
    </lineage>
</organism>
<sequence>MYLLALDESGTHNEAPVLLLAGLAVHEADVRPLERALHAVVAKHLGPLGLNPHTHEVHAKDLKTPTRGRPARAGYRATRPSEWLTVDASVRLAVLGDVYAALANFEPADPAYPLRLLGAVIDRSHKRYGPVKAAEAKAYDHVLHRFDEMLRRINKAASVEQRGLVLHDRRTEHERRIQDQAAVWQRSGARLDALIQVPVFTDSRASRVIQAADLVAYALWRHYQPTTDDAYSTALWPLVDTNDRDEMSGVIHVTPKFGACPCPPCTSRTS</sequence>
<reference evidence="3" key="1">
    <citation type="submission" date="2023-05" db="EMBL/GenBank/DDBJ databases">
        <title>Draft genome of Pseudofrankia sp. BMG5.37.</title>
        <authorList>
            <person name="Gtari M."/>
            <person name="Ghodhbane F."/>
            <person name="Sbissi I."/>
        </authorList>
    </citation>
    <scope>NUCLEOTIDE SEQUENCE [LARGE SCALE GENOMIC DNA]</scope>
    <source>
        <strain evidence="3">BMG 814</strain>
    </source>
</reference>
<name>A0ABT9I9X9_9ACTN</name>
<evidence type="ECO:0000313" key="3">
    <source>
        <dbReference type="Proteomes" id="UP001233673"/>
    </source>
</evidence>
<proteinExistence type="predicted"/>
<comment type="caution">
    <text evidence="2">The sequence shown here is derived from an EMBL/GenBank/DDBJ whole genome shotgun (WGS) entry which is preliminary data.</text>
</comment>
<dbReference type="Pfam" id="PF12686">
    <property type="entry name" value="DUF3800"/>
    <property type="match status" value="1"/>
</dbReference>
<protein>
    <submittedName>
        <fullName evidence="2">DUF3800 domain-containing protein</fullName>
    </submittedName>
</protein>
<gene>
    <name evidence="2" type="ORF">QOZ88_06970</name>
</gene>
<feature type="region of interest" description="Disordered" evidence="1">
    <location>
        <begin position="52"/>
        <end position="75"/>
    </location>
</feature>
<dbReference type="Proteomes" id="UP001233673">
    <property type="component" value="Unassembled WGS sequence"/>
</dbReference>
<dbReference type="EMBL" id="JASNFN010000004">
    <property type="protein sequence ID" value="MDP5182375.1"/>
    <property type="molecule type" value="Genomic_DNA"/>
</dbReference>
<keyword evidence="3" id="KW-1185">Reference proteome</keyword>
<evidence type="ECO:0000256" key="1">
    <source>
        <dbReference type="SAM" id="MobiDB-lite"/>
    </source>
</evidence>